<evidence type="ECO:0000256" key="5">
    <source>
        <dbReference type="ARBA" id="ARBA00023222"/>
    </source>
</evidence>
<reference evidence="11 12" key="1">
    <citation type="journal article" date="2017" name="Antonie Van Leeuwenhoek">
        <title>Rhizobium rhizosphaerae sp. nov., a novel species isolated from rice rhizosphere.</title>
        <authorList>
            <person name="Zhao J.J."/>
            <person name="Zhang J."/>
            <person name="Zhang R.J."/>
            <person name="Zhang C.W."/>
            <person name="Yin H.Q."/>
            <person name="Zhang X.X."/>
        </authorList>
    </citation>
    <scope>NUCLEOTIDE SEQUENCE [LARGE SCALE GENOMIC DNA]</scope>
    <source>
        <strain evidence="11 12">BSs20135</strain>
    </source>
</reference>
<dbReference type="PANTHER" id="PTHR21022">
    <property type="entry name" value="PREPHENATE DEHYDRATASE P PROTEIN"/>
    <property type="match status" value="1"/>
</dbReference>
<dbReference type="UniPathway" id="UPA00121">
    <property type="reaction ID" value="UER00345"/>
</dbReference>
<dbReference type="InterPro" id="IPR001086">
    <property type="entry name" value="Preph_deHydtase"/>
</dbReference>
<evidence type="ECO:0000256" key="6">
    <source>
        <dbReference type="ARBA" id="ARBA00023239"/>
    </source>
</evidence>
<dbReference type="GO" id="GO:0009094">
    <property type="term" value="P:L-phenylalanine biosynthetic process"/>
    <property type="evidence" value="ECO:0007669"/>
    <property type="project" value="UniProtKB-UniPathway"/>
</dbReference>
<dbReference type="eggNOG" id="COG0077">
    <property type="taxonomic scope" value="Bacteria"/>
</dbReference>
<accession>K6Z126</accession>
<dbReference type="GO" id="GO:0004664">
    <property type="term" value="F:prephenate dehydratase activity"/>
    <property type="evidence" value="ECO:0007669"/>
    <property type="project" value="UniProtKB-EC"/>
</dbReference>
<evidence type="ECO:0000256" key="1">
    <source>
        <dbReference type="ARBA" id="ARBA00004741"/>
    </source>
</evidence>
<evidence type="ECO:0000256" key="4">
    <source>
        <dbReference type="ARBA" id="ARBA00023141"/>
    </source>
</evidence>
<comment type="catalytic activity">
    <reaction evidence="7">
        <text>prephenate + H(+) = 3-phenylpyruvate + CO2 + H2O</text>
        <dbReference type="Rhea" id="RHEA:21648"/>
        <dbReference type="ChEBI" id="CHEBI:15377"/>
        <dbReference type="ChEBI" id="CHEBI:15378"/>
        <dbReference type="ChEBI" id="CHEBI:16526"/>
        <dbReference type="ChEBI" id="CHEBI:18005"/>
        <dbReference type="ChEBI" id="CHEBI:29934"/>
        <dbReference type="EC" id="4.2.1.51"/>
    </reaction>
</comment>
<dbReference type="CDD" id="cd04905">
    <property type="entry name" value="ACT_CM-PDT"/>
    <property type="match status" value="1"/>
</dbReference>
<gene>
    <name evidence="11" type="primary">pheA2</name>
    <name evidence="11" type="ORF">GARC_0188</name>
</gene>
<evidence type="ECO:0000259" key="10">
    <source>
        <dbReference type="PROSITE" id="PS51671"/>
    </source>
</evidence>
<dbReference type="PANTHER" id="PTHR21022:SF19">
    <property type="entry name" value="PREPHENATE DEHYDRATASE-RELATED"/>
    <property type="match status" value="1"/>
</dbReference>
<keyword evidence="12" id="KW-1185">Reference proteome</keyword>
<evidence type="ECO:0000256" key="2">
    <source>
        <dbReference type="ARBA" id="ARBA00013147"/>
    </source>
</evidence>
<dbReference type="Gene3D" id="3.30.70.260">
    <property type="match status" value="1"/>
</dbReference>
<dbReference type="GO" id="GO:0005737">
    <property type="term" value="C:cytoplasm"/>
    <property type="evidence" value="ECO:0007669"/>
    <property type="project" value="TreeGrafter"/>
</dbReference>
<dbReference type="EC" id="4.2.1.51" evidence="2"/>
<dbReference type="PROSITE" id="PS51671">
    <property type="entry name" value="ACT"/>
    <property type="match status" value="1"/>
</dbReference>
<dbReference type="EMBL" id="BAEO01000005">
    <property type="protein sequence ID" value="GAC17170.1"/>
    <property type="molecule type" value="Genomic_DNA"/>
</dbReference>
<evidence type="ECO:0000313" key="12">
    <source>
        <dbReference type="Proteomes" id="UP000006327"/>
    </source>
</evidence>
<keyword evidence="3" id="KW-0028">Amino-acid biosynthesis</keyword>
<dbReference type="STRING" id="493475.GARC_0188"/>
<keyword evidence="5" id="KW-0584">Phenylalanine biosynthesis</keyword>
<dbReference type="OrthoDB" id="9802281at2"/>
<evidence type="ECO:0000256" key="7">
    <source>
        <dbReference type="ARBA" id="ARBA00047848"/>
    </source>
</evidence>
<evidence type="ECO:0000256" key="8">
    <source>
        <dbReference type="PIRSR" id="PIRSR001500-2"/>
    </source>
</evidence>
<evidence type="ECO:0000256" key="3">
    <source>
        <dbReference type="ARBA" id="ARBA00022605"/>
    </source>
</evidence>
<feature type="domain" description="Prephenate dehydratase" evidence="9">
    <location>
        <begin position="3"/>
        <end position="180"/>
    </location>
</feature>
<evidence type="ECO:0000259" key="9">
    <source>
        <dbReference type="PROSITE" id="PS51171"/>
    </source>
</evidence>
<dbReference type="InterPro" id="IPR045865">
    <property type="entry name" value="ACT-like_dom_sf"/>
</dbReference>
<feature type="domain" description="ACT" evidence="10">
    <location>
        <begin position="197"/>
        <end position="271"/>
    </location>
</feature>
<keyword evidence="6 11" id="KW-0456">Lyase</keyword>
<dbReference type="InterPro" id="IPR002912">
    <property type="entry name" value="ACT_dom"/>
</dbReference>
<dbReference type="Proteomes" id="UP000006327">
    <property type="component" value="Unassembled WGS sequence"/>
</dbReference>
<dbReference type="AlphaFoldDB" id="K6Z126"/>
<dbReference type="Pfam" id="PF00800">
    <property type="entry name" value="PDT"/>
    <property type="match status" value="1"/>
</dbReference>
<protein>
    <recommendedName>
        <fullName evidence="2">prephenate dehydratase</fullName>
        <ecNumber evidence="2">4.2.1.51</ecNumber>
    </recommendedName>
</protein>
<dbReference type="RefSeq" id="WP_007615731.1">
    <property type="nucleotide sequence ID" value="NZ_BAEO01000005.1"/>
</dbReference>
<dbReference type="Gene3D" id="3.40.190.10">
    <property type="entry name" value="Periplasmic binding protein-like II"/>
    <property type="match status" value="2"/>
</dbReference>
<keyword evidence="4" id="KW-0057">Aromatic amino acid biosynthesis</keyword>
<dbReference type="Pfam" id="PF01842">
    <property type="entry name" value="ACT"/>
    <property type="match status" value="1"/>
</dbReference>
<dbReference type="SUPFAM" id="SSF53850">
    <property type="entry name" value="Periplasmic binding protein-like II"/>
    <property type="match status" value="1"/>
</dbReference>
<comment type="caution">
    <text evidence="11">The sequence shown here is derived from an EMBL/GenBank/DDBJ whole genome shotgun (WGS) entry which is preliminary data.</text>
</comment>
<dbReference type="PIRSF" id="PIRSF001500">
    <property type="entry name" value="Chor_mut_pdt_Ppr"/>
    <property type="match status" value="1"/>
</dbReference>
<organism evidence="11 12">
    <name type="scientific">Paraglaciecola arctica BSs20135</name>
    <dbReference type="NCBI Taxonomy" id="493475"/>
    <lineage>
        <taxon>Bacteria</taxon>
        <taxon>Pseudomonadati</taxon>
        <taxon>Pseudomonadota</taxon>
        <taxon>Gammaproteobacteria</taxon>
        <taxon>Alteromonadales</taxon>
        <taxon>Alteromonadaceae</taxon>
        <taxon>Paraglaciecola</taxon>
    </lineage>
</organism>
<sequence>MNKLATLGPKGTFSESASLKYITENKTSHEIEYFSSIKQVLNAVGDSNDLAVLPIENFSEGFVSIVLDHLINSRLTIVSEILLPIQFSFISNTVDLTKIEELFVQFVAEGQCSEFIDTLGTTHITSTQSNIESLNRLIDKPINSAAIVPSDSFVHSDYNTVVENVNDYKNNQTRFLALSKERIAVDINTHSNWKTSLVVHDDHDRPGLLAEVLTSFASRKVNLTSIISRPTKVEFGQYNFLIDIQGHFADQAVAEAIAEINKVAKVKNMGSYPAAKVYLKTAAG</sequence>
<feature type="site" description="Essential for prephenate dehydratase activity" evidence="8">
    <location>
        <position position="173"/>
    </location>
</feature>
<name>K6Z126_9ALTE</name>
<comment type="pathway">
    <text evidence="1">Amino-acid biosynthesis; L-phenylalanine biosynthesis; phenylpyruvate from prephenate: step 1/1.</text>
</comment>
<dbReference type="InterPro" id="IPR008242">
    <property type="entry name" value="Chor_mutase/pphenate_deHydtase"/>
</dbReference>
<dbReference type="PROSITE" id="PS51171">
    <property type="entry name" value="PREPHENATE_DEHYDR_3"/>
    <property type="match status" value="1"/>
</dbReference>
<dbReference type="SUPFAM" id="SSF55021">
    <property type="entry name" value="ACT-like"/>
    <property type="match status" value="1"/>
</dbReference>
<proteinExistence type="predicted"/>
<evidence type="ECO:0000313" key="11">
    <source>
        <dbReference type="EMBL" id="GAC17170.1"/>
    </source>
</evidence>